<evidence type="ECO:0000259" key="2">
    <source>
        <dbReference type="Pfam" id="PF14347"/>
    </source>
</evidence>
<keyword evidence="1" id="KW-0732">Signal</keyword>
<evidence type="ECO:0000313" key="3">
    <source>
        <dbReference type="EMBL" id="WCL52834.1"/>
    </source>
</evidence>
<protein>
    <submittedName>
        <fullName evidence="3">DUF4399 domain-containing protein</fullName>
    </submittedName>
</protein>
<reference evidence="3" key="1">
    <citation type="submission" date="2023-01" db="EMBL/GenBank/DDBJ databases">
        <title>The genome sequence of Kordiimonadaceae bacterium 6D33.</title>
        <authorList>
            <person name="Liu Y."/>
        </authorList>
    </citation>
    <scope>NUCLEOTIDE SEQUENCE</scope>
    <source>
        <strain evidence="3">6D33</strain>
    </source>
</reference>
<gene>
    <name evidence="3" type="ORF">PH603_09810</name>
</gene>
<accession>A0AAE9XKG4</accession>
<name>A0AAE9XKG4_9PROT</name>
<dbReference type="Pfam" id="PF14347">
    <property type="entry name" value="DUF4399"/>
    <property type="match status" value="1"/>
</dbReference>
<evidence type="ECO:0000313" key="4">
    <source>
        <dbReference type="Proteomes" id="UP001217500"/>
    </source>
</evidence>
<sequence length="143" mass="14995">MNVLGKIVLGSIVAGLAFGSVAASDRTPSKPDAKVYFISPADGDKVASTFVVRFGLSGMGVAPAGIEKEGTGHHHLIIDAPLPPFDENIPMDENHVHFGGGQTEVTVTLPAGKHTLQLLLADQNHIPHDPPVYSQQITVTVAD</sequence>
<proteinExistence type="predicted"/>
<evidence type="ECO:0000256" key="1">
    <source>
        <dbReference type="SAM" id="SignalP"/>
    </source>
</evidence>
<feature type="signal peptide" evidence="1">
    <location>
        <begin position="1"/>
        <end position="22"/>
    </location>
</feature>
<dbReference type="InterPro" id="IPR025512">
    <property type="entry name" value="DUF4399"/>
</dbReference>
<dbReference type="EMBL" id="CP116805">
    <property type="protein sequence ID" value="WCL52834.1"/>
    <property type="molecule type" value="Genomic_DNA"/>
</dbReference>
<feature type="domain" description="DUF4399" evidence="2">
    <location>
        <begin position="52"/>
        <end position="141"/>
    </location>
</feature>
<dbReference type="KEGG" id="gso:PH603_09810"/>
<dbReference type="AlphaFoldDB" id="A0AAE9XKG4"/>
<dbReference type="Proteomes" id="UP001217500">
    <property type="component" value="Chromosome"/>
</dbReference>
<dbReference type="RefSeq" id="WP_289502274.1">
    <property type="nucleotide sequence ID" value="NZ_CP116805.1"/>
</dbReference>
<feature type="chain" id="PRO_5042204295" evidence="1">
    <location>
        <begin position="23"/>
        <end position="143"/>
    </location>
</feature>
<keyword evidence="4" id="KW-1185">Reference proteome</keyword>
<organism evidence="3 4">
    <name type="scientific">Gimibacter soli</name>
    <dbReference type="NCBI Taxonomy" id="3024400"/>
    <lineage>
        <taxon>Bacteria</taxon>
        <taxon>Pseudomonadati</taxon>
        <taxon>Pseudomonadota</taxon>
        <taxon>Alphaproteobacteria</taxon>
        <taxon>Kordiimonadales</taxon>
        <taxon>Temperatibacteraceae</taxon>
        <taxon>Gimibacter</taxon>
    </lineage>
</organism>